<dbReference type="Gene3D" id="1.20.1110.10">
    <property type="entry name" value="Calcium-transporting ATPase, transmembrane domain"/>
    <property type="match status" value="1"/>
</dbReference>
<dbReference type="EC" id="7.2.2.10" evidence="2"/>
<keyword evidence="10" id="KW-0460">Magnesium</keyword>
<keyword evidence="4" id="KW-0109">Calcium transport</keyword>
<protein>
    <recommendedName>
        <fullName evidence="2">P-type Ca(2+) transporter</fullName>
        <ecNumber evidence="2">7.2.2.10</ecNumber>
    </recommendedName>
</protein>
<reference evidence="17 18" key="1">
    <citation type="submission" date="2017-07" db="EMBL/GenBank/DDBJ databases">
        <authorList>
            <person name="Talla V."/>
            <person name="Backstrom N."/>
        </authorList>
    </citation>
    <scope>NUCLEOTIDE SEQUENCE [LARGE SCALE GENOMIC DNA]</scope>
</reference>
<evidence type="ECO:0000256" key="13">
    <source>
        <dbReference type="ARBA" id="ARBA00023065"/>
    </source>
</evidence>
<keyword evidence="11" id="KW-1278">Translocase</keyword>
<comment type="subcellular location">
    <subcellularLocation>
        <location evidence="1">Endomembrane system</location>
        <topology evidence="1">Multi-pass membrane protein</topology>
    </subcellularLocation>
</comment>
<keyword evidence="5" id="KW-0812">Transmembrane</keyword>
<proteinExistence type="predicted"/>
<evidence type="ECO:0000256" key="10">
    <source>
        <dbReference type="ARBA" id="ARBA00022842"/>
    </source>
</evidence>
<accession>A0A5E4PW08</accession>
<keyword evidence="14" id="KW-0472">Membrane</keyword>
<dbReference type="Gene3D" id="2.70.150.10">
    <property type="entry name" value="Calcium-transporting ATPase, cytoplasmic transduction domain A"/>
    <property type="match status" value="1"/>
</dbReference>
<dbReference type="PANTHER" id="PTHR24093">
    <property type="entry name" value="CATION TRANSPORTING ATPASE"/>
    <property type="match status" value="1"/>
</dbReference>
<dbReference type="InterPro" id="IPR023298">
    <property type="entry name" value="ATPase_P-typ_TM_dom_sf"/>
</dbReference>
<evidence type="ECO:0000256" key="9">
    <source>
        <dbReference type="ARBA" id="ARBA00022840"/>
    </source>
</evidence>
<evidence type="ECO:0000256" key="6">
    <source>
        <dbReference type="ARBA" id="ARBA00022723"/>
    </source>
</evidence>
<dbReference type="GO" id="GO:0012505">
    <property type="term" value="C:endomembrane system"/>
    <property type="evidence" value="ECO:0007669"/>
    <property type="project" value="UniProtKB-SubCell"/>
</dbReference>
<keyword evidence="9" id="KW-0067">ATP-binding</keyword>
<keyword evidence="12" id="KW-1133">Transmembrane helix</keyword>
<keyword evidence="8" id="KW-0106">Calcium</keyword>
<evidence type="ECO:0000256" key="11">
    <source>
        <dbReference type="ARBA" id="ARBA00022967"/>
    </source>
</evidence>
<evidence type="ECO:0000256" key="3">
    <source>
        <dbReference type="ARBA" id="ARBA00022448"/>
    </source>
</evidence>
<dbReference type="InterPro" id="IPR004014">
    <property type="entry name" value="ATPase_P-typ_cation-transptr_N"/>
</dbReference>
<dbReference type="SUPFAM" id="SSF81665">
    <property type="entry name" value="Calcium ATPase, transmembrane domain M"/>
    <property type="match status" value="1"/>
</dbReference>
<feature type="compositionally biased region" description="Basic and acidic residues" evidence="15">
    <location>
        <begin position="213"/>
        <end position="229"/>
    </location>
</feature>
<dbReference type="GO" id="GO:0046872">
    <property type="term" value="F:metal ion binding"/>
    <property type="evidence" value="ECO:0007669"/>
    <property type="project" value="UniProtKB-KW"/>
</dbReference>
<gene>
    <name evidence="17" type="ORF">LSINAPIS_LOCUS2573</name>
</gene>
<keyword evidence="7" id="KW-0547">Nucleotide-binding</keyword>
<evidence type="ECO:0000313" key="18">
    <source>
        <dbReference type="Proteomes" id="UP000324832"/>
    </source>
</evidence>
<evidence type="ECO:0000256" key="2">
    <source>
        <dbReference type="ARBA" id="ARBA00012790"/>
    </source>
</evidence>
<keyword evidence="3" id="KW-0813">Transport</keyword>
<feature type="region of interest" description="Disordered" evidence="15">
    <location>
        <begin position="213"/>
        <end position="260"/>
    </location>
</feature>
<dbReference type="AlphaFoldDB" id="A0A5E4PW08"/>
<evidence type="ECO:0000256" key="15">
    <source>
        <dbReference type="SAM" id="MobiDB-lite"/>
    </source>
</evidence>
<dbReference type="FunFam" id="1.20.1110.10:FF:000002">
    <property type="entry name" value="Calcium-transporting ATPase"/>
    <property type="match status" value="1"/>
</dbReference>
<evidence type="ECO:0000256" key="1">
    <source>
        <dbReference type="ARBA" id="ARBA00004127"/>
    </source>
</evidence>
<evidence type="ECO:0000256" key="14">
    <source>
        <dbReference type="ARBA" id="ARBA00023136"/>
    </source>
</evidence>
<dbReference type="EMBL" id="FZQP02000559">
    <property type="protein sequence ID" value="VVC89455.1"/>
    <property type="molecule type" value="Genomic_DNA"/>
</dbReference>
<dbReference type="Proteomes" id="UP000324832">
    <property type="component" value="Unassembled WGS sequence"/>
</dbReference>
<dbReference type="SMART" id="SM00831">
    <property type="entry name" value="Cation_ATPase_N"/>
    <property type="match status" value="1"/>
</dbReference>
<name>A0A5E4PW08_9NEOP</name>
<keyword evidence="6" id="KW-0479">Metal-binding</keyword>
<evidence type="ECO:0000259" key="16">
    <source>
        <dbReference type="SMART" id="SM00831"/>
    </source>
</evidence>
<evidence type="ECO:0000256" key="12">
    <source>
        <dbReference type="ARBA" id="ARBA00022989"/>
    </source>
</evidence>
<dbReference type="GO" id="GO:0005524">
    <property type="term" value="F:ATP binding"/>
    <property type="evidence" value="ECO:0007669"/>
    <property type="project" value="UniProtKB-KW"/>
</dbReference>
<feature type="domain" description="Cation-transporting P-type ATPase N-terminal" evidence="16">
    <location>
        <begin position="90"/>
        <end position="167"/>
    </location>
</feature>
<evidence type="ECO:0000256" key="4">
    <source>
        <dbReference type="ARBA" id="ARBA00022568"/>
    </source>
</evidence>
<dbReference type="GO" id="GO:0005886">
    <property type="term" value="C:plasma membrane"/>
    <property type="evidence" value="ECO:0007669"/>
    <property type="project" value="TreeGrafter"/>
</dbReference>
<sequence>MEICIVPDSHCSLPSPFFSTFLLSSSFQVGTCIIGSHTPRRKDGCDTHSWARVVGPGAMATVEGRPAQYGVTLRQLRELMETRGAEGMAKINALGGPQELCKKLYTSTTDGLSGSKADMQHRREVFGSNLIPPKPPKTFLTLVWEALQDVTLIILEVAAVVSLGLSFYKPSEDASDIGHLDEEEGHYQWIEGLAILISVIVVVIRAPVEDRRRAQVRRDTRQRGEADPHQRHRGGRHLPDQVWGPAARRRRPAAEQRSKD</sequence>
<dbReference type="PANTHER" id="PTHR24093:SF369">
    <property type="entry name" value="CALCIUM-TRANSPORTING ATPASE"/>
    <property type="match status" value="1"/>
</dbReference>
<evidence type="ECO:0000256" key="5">
    <source>
        <dbReference type="ARBA" id="ARBA00022692"/>
    </source>
</evidence>
<dbReference type="GO" id="GO:0005388">
    <property type="term" value="F:P-type calcium transporter activity"/>
    <property type="evidence" value="ECO:0007669"/>
    <property type="project" value="UniProtKB-EC"/>
</dbReference>
<dbReference type="Pfam" id="PF00690">
    <property type="entry name" value="Cation_ATPase_N"/>
    <property type="match status" value="1"/>
</dbReference>
<organism evidence="17 18">
    <name type="scientific">Leptidea sinapis</name>
    <dbReference type="NCBI Taxonomy" id="189913"/>
    <lineage>
        <taxon>Eukaryota</taxon>
        <taxon>Metazoa</taxon>
        <taxon>Ecdysozoa</taxon>
        <taxon>Arthropoda</taxon>
        <taxon>Hexapoda</taxon>
        <taxon>Insecta</taxon>
        <taxon>Pterygota</taxon>
        <taxon>Neoptera</taxon>
        <taxon>Endopterygota</taxon>
        <taxon>Lepidoptera</taxon>
        <taxon>Glossata</taxon>
        <taxon>Ditrysia</taxon>
        <taxon>Papilionoidea</taxon>
        <taxon>Pieridae</taxon>
        <taxon>Dismorphiinae</taxon>
        <taxon>Leptidea</taxon>
    </lineage>
</organism>
<keyword evidence="18" id="KW-1185">Reference proteome</keyword>
<evidence type="ECO:0000256" key="8">
    <source>
        <dbReference type="ARBA" id="ARBA00022837"/>
    </source>
</evidence>
<evidence type="ECO:0000313" key="17">
    <source>
        <dbReference type="EMBL" id="VVC89455.1"/>
    </source>
</evidence>
<evidence type="ECO:0000256" key="7">
    <source>
        <dbReference type="ARBA" id="ARBA00022741"/>
    </source>
</evidence>
<dbReference type="GO" id="GO:0051480">
    <property type="term" value="P:regulation of cytosolic calcium ion concentration"/>
    <property type="evidence" value="ECO:0007669"/>
    <property type="project" value="TreeGrafter"/>
</dbReference>
<keyword evidence="13" id="KW-0406">Ion transport</keyword>